<evidence type="ECO:0000313" key="2">
    <source>
        <dbReference type="EMBL" id="TVU12279.1"/>
    </source>
</evidence>
<proteinExistence type="predicted"/>
<accession>A0A5J9TN10</accession>
<evidence type="ECO:0000313" key="4">
    <source>
        <dbReference type="Proteomes" id="UP000324897"/>
    </source>
</evidence>
<dbReference type="OrthoDB" id="695646at2759"/>
<dbReference type="Proteomes" id="UP000324897">
    <property type="component" value="Chromosome 3"/>
</dbReference>
<sequence>MCPRKGMNAPMVERKNQVQMSSQIGMIYLSKRAHIDPLSTPQSRFRDTSEGWMYQQQTPLSNITTDLNGVATPPEGVLPVQEREELRKAKNRIKMQEYRKRKREEREQAAKVWLHPPHKCSLSHISTIVTYVLRVMADNAVQSGADVTNVVSDAGAQIDQHSSNDGDQIAASEVHPAGVDVVGNHGLYRCNRPKRSDADEVIPPDYICTPDEFAMIEELKSIPFKPTAIVSEINGAFVSRQNFQDLLRPHAYINGDVLSMYIELLREQEHLLSRGGAKIPFGKTRHERKASGLFVLQFMRLWTGERIVFQKLCREAHILRARFFVEMCKLEQNECADNIPEPVKEILDCIRVIWR</sequence>
<name>A0A5J9TN10_9POAL</name>
<evidence type="ECO:0000313" key="1">
    <source>
        <dbReference type="EMBL" id="TVU12278.1"/>
    </source>
</evidence>
<keyword evidence="4" id="KW-1185">Reference proteome</keyword>
<dbReference type="Gramene" id="TVU12280">
    <property type="protein sequence ID" value="TVU12280"/>
    <property type="gene ID" value="EJB05_45915"/>
</dbReference>
<dbReference type="EMBL" id="RWGY01000039">
    <property type="protein sequence ID" value="TVU12278.1"/>
    <property type="molecule type" value="Genomic_DNA"/>
</dbReference>
<dbReference type="AlphaFoldDB" id="A0A5J9TN10"/>
<comment type="caution">
    <text evidence="1">The sequence shown here is derived from an EMBL/GenBank/DDBJ whole genome shotgun (WGS) entry which is preliminary data.</text>
</comment>
<evidence type="ECO:0008006" key="5">
    <source>
        <dbReference type="Google" id="ProtNLM"/>
    </source>
</evidence>
<feature type="non-terminal residue" evidence="1">
    <location>
        <position position="1"/>
    </location>
</feature>
<organism evidence="1 4">
    <name type="scientific">Eragrostis curvula</name>
    <name type="common">weeping love grass</name>
    <dbReference type="NCBI Taxonomy" id="38414"/>
    <lineage>
        <taxon>Eukaryota</taxon>
        <taxon>Viridiplantae</taxon>
        <taxon>Streptophyta</taxon>
        <taxon>Embryophyta</taxon>
        <taxon>Tracheophyta</taxon>
        <taxon>Spermatophyta</taxon>
        <taxon>Magnoliopsida</taxon>
        <taxon>Liliopsida</taxon>
        <taxon>Poales</taxon>
        <taxon>Poaceae</taxon>
        <taxon>PACMAD clade</taxon>
        <taxon>Chloridoideae</taxon>
        <taxon>Eragrostideae</taxon>
        <taxon>Eragrostidinae</taxon>
        <taxon>Eragrostis</taxon>
    </lineage>
</organism>
<gene>
    <name evidence="1" type="ORF">EJB05_45913</name>
    <name evidence="2" type="ORF">EJB05_45914</name>
    <name evidence="3" type="ORF">EJB05_45915</name>
</gene>
<protein>
    <recommendedName>
        <fullName evidence="5">BZIP domain-containing protein</fullName>
    </recommendedName>
</protein>
<dbReference type="EMBL" id="RWGY01000039">
    <property type="protein sequence ID" value="TVU12279.1"/>
    <property type="molecule type" value="Genomic_DNA"/>
</dbReference>
<dbReference type="EMBL" id="RWGY01000039">
    <property type="protein sequence ID" value="TVU12280.1"/>
    <property type="molecule type" value="Genomic_DNA"/>
</dbReference>
<reference evidence="1 4" key="1">
    <citation type="journal article" date="2019" name="Sci. Rep.">
        <title>A high-quality genome of Eragrostis curvula grass provides insights into Poaceae evolution and supports new strategies to enhance forage quality.</title>
        <authorList>
            <person name="Carballo J."/>
            <person name="Santos B.A.C.M."/>
            <person name="Zappacosta D."/>
            <person name="Garbus I."/>
            <person name="Selva J.P."/>
            <person name="Gallo C.A."/>
            <person name="Diaz A."/>
            <person name="Albertini E."/>
            <person name="Caccamo M."/>
            <person name="Echenique V."/>
        </authorList>
    </citation>
    <scope>NUCLEOTIDE SEQUENCE [LARGE SCALE GENOMIC DNA]</scope>
    <source>
        <strain evidence="4">cv. Victoria</strain>
        <tissue evidence="1">Leaf</tissue>
    </source>
</reference>
<dbReference type="Gramene" id="TVU12279">
    <property type="protein sequence ID" value="TVU12279"/>
    <property type="gene ID" value="EJB05_45914"/>
</dbReference>
<evidence type="ECO:0000313" key="3">
    <source>
        <dbReference type="EMBL" id="TVU12280.1"/>
    </source>
</evidence>
<dbReference type="Gramene" id="TVU12278">
    <property type="protein sequence ID" value="TVU12278"/>
    <property type="gene ID" value="EJB05_45913"/>
</dbReference>